<proteinExistence type="predicted"/>
<dbReference type="RefSeq" id="WP_219763235.1">
    <property type="nucleotide sequence ID" value="NZ_JAHYBZ010000004.1"/>
</dbReference>
<evidence type="ECO:0008006" key="4">
    <source>
        <dbReference type="Google" id="ProtNLM"/>
    </source>
</evidence>
<protein>
    <recommendedName>
        <fullName evidence="4">Glycosyltransferase</fullName>
    </recommendedName>
</protein>
<comment type="caution">
    <text evidence="2">The sequence shown here is derived from an EMBL/GenBank/DDBJ whole genome shotgun (WGS) entry which is preliminary data.</text>
</comment>
<keyword evidence="3" id="KW-1185">Reference proteome</keyword>
<organism evidence="2 3">
    <name type="scientific">Roseomonas alba</name>
    <dbReference type="NCBI Taxonomy" id="2846776"/>
    <lineage>
        <taxon>Bacteria</taxon>
        <taxon>Pseudomonadati</taxon>
        <taxon>Pseudomonadota</taxon>
        <taxon>Alphaproteobacteria</taxon>
        <taxon>Acetobacterales</taxon>
        <taxon>Roseomonadaceae</taxon>
        <taxon>Roseomonas</taxon>
    </lineage>
</organism>
<reference evidence="2 3" key="1">
    <citation type="submission" date="2021-07" db="EMBL/GenBank/DDBJ databases">
        <authorList>
            <person name="So Y."/>
        </authorList>
    </citation>
    <scope>NUCLEOTIDE SEQUENCE [LARGE SCALE GENOMIC DNA]</scope>
    <source>
        <strain evidence="2 3">HJA6</strain>
    </source>
</reference>
<dbReference type="EMBL" id="JAHYBZ010000004">
    <property type="protein sequence ID" value="MBW6398616.1"/>
    <property type="molecule type" value="Genomic_DNA"/>
</dbReference>
<name>A0ABS7A8K5_9PROT</name>
<dbReference type="Gene3D" id="3.40.50.2000">
    <property type="entry name" value="Glycogen Phosphorylase B"/>
    <property type="match status" value="1"/>
</dbReference>
<gene>
    <name evidence="2" type="ORF">KPL78_12195</name>
</gene>
<dbReference type="SUPFAM" id="SSF53756">
    <property type="entry name" value="UDP-Glycosyltransferase/glycogen phosphorylase"/>
    <property type="match status" value="1"/>
</dbReference>
<feature type="region of interest" description="Disordered" evidence="1">
    <location>
        <begin position="667"/>
        <end position="705"/>
    </location>
</feature>
<accession>A0ABS7A8K5</accession>
<evidence type="ECO:0000256" key="1">
    <source>
        <dbReference type="SAM" id="MobiDB-lite"/>
    </source>
</evidence>
<dbReference type="Proteomes" id="UP001196565">
    <property type="component" value="Unassembled WGS sequence"/>
</dbReference>
<sequence length="825" mass="87176">MALVILDPNLEGEAGHHLAYDMAIAREARARGEAVTIIAHRRFAAPAFEGVRILPHFTASTYAKLHDDPVTGAMDDWRHFNDLLQAELALLPRSEFGPGNAVLVPTATENHLAGYIGWMKGFDPVEAPLFLLHLMFPSGVAVDALGREVVEDPLRALFYRLAERAAQEEGPPVHLFASGGQHATEFSALFGRPIPPHPLPIRPEPGSPATAPHRALLFAGDARADKGIALLPDLVPRLAAAHPQWRWVAHVNAGSAWGQAKAAAEALASLAPSVPSLELAGGRLAPETYLALARGVGIALFPYDPVLYRRKSSGVLWEAISLGTPVVVPAGTWLENEARHWGAGHVAYADHSAAAIADGFAAALPRIGELAARSAGASVRYRAANGAAALIDQVAALWVRHKAAASLVARPRSLAIDLAKLEGGWHRPETVEGRAMRWAVQEPVIAFDWPFEEGWELDIAIASFFGADQLDRIAAQAGDMEVTQSWRRDGRGARLTLRGPGPGRARPRIELKLRLPYTYRPQNDARDLGVLVAGMTLGPVADGGIGTKDPMLLPALRITTSPAPEGGWPLAPGVVGELAAIPNRPVVLAFRLRCMGGEAPPVVALHLGGAVARLRVTPEEEAAWLGTALLPPAVLRGGGEQATFELVAEPGPAVTLIAAEAHALAGTTRPATAADRGSALPADPSPAPPSPPPPAAGPRLRWDLSKGIGPTEGPFPDIGVPAGVRWLVARQASLVVETNAAGPVQLTLRYRCLVPKQTMRVTVDGGRPTDVAIEGAGLRQAGEIVLDLMLRAGANALSLSFAGGVKEPGTGRELVLLVEQAEFRR</sequence>
<evidence type="ECO:0000313" key="2">
    <source>
        <dbReference type="EMBL" id="MBW6398616.1"/>
    </source>
</evidence>
<evidence type="ECO:0000313" key="3">
    <source>
        <dbReference type="Proteomes" id="UP001196565"/>
    </source>
</evidence>
<feature type="compositionally biased region" description="Pro residues" evidence="1">
    <location>
        <begin position="683"/>
        <end position="696"/>
    </location>
</feature>